<evidence type="ECO:0000256" key="3">
    <source>
        <dbReference type="ARBA" id="ARBA00022475"/>
    </source>
</evidence>
<reference evidence="11 12" key="1">
    <citation type="submission" date="2019-11" db="EMBL/GenBank/DDBJ databases">
        <authorList>
            <person name="Dong K."/>
        </authorList>
    </citation>
    <scope>NUCLEOTIDE SEQUENCE [LARGE SCALE GENOMIC DNA]</scope>
    <source>
        <strain evidence="11 12">NBRC 111993</strain>
    </source>
</reference>
<dbReference type="Proteomes" id="UP000478183">
    <property type="component" value="Unassembled WGS sequence"/>
</dbReference>
<evidence type="ECO:0000256" key="9">
    <source>
        <dbReference type="HAMAP-Rule" id="MF_00237"/>
    </source>
</evidence>
<dbReference type="PRINTS" id="PR01506">
    <property type="entry name" value="TATBPROTEIN"/>
</dbReference>
<dbReference type="GO" id="GO:0033281">
    <property type="term" value="C:TAT protein transport complex"/>
    <property type="evidence" value="ECO:0007669"/>
    <property type="project" value="UniProtKB-UniRule"/>
</dbReference>
<evidence type="ECO:0000256" key="6">
    <source>
        <dbReference type="ARBA" id="ARBA00022989"/>
    </source>
</evidence>
<dbReference type="InterPro" id="IPR003369">
    <property type="entry name" value="TatA/B/E"/>
</dbReference>
<dbReference type="InterPro" id="IPR018448">
    <property type="entry name" value="TatB"/>
</dbReference>
<evidence type="ECO:0000256" key="8">
    <source>
        <dbReference type="ARBA" id="ARBA00023136"/>
    </source>
</evidence>
<proteinExistence type="inferred from homology"/>
<dbReference type="GO" id="GO:0008320">
    <property type="term" value="F:protein transmembrane transporter activity"/>
    <property type="evidence" value="ECO:0007669"/>
    <property type="project" value="UniProtKB-UniRule"/>
</dbReference>
<dbReference type="HAMAP" id="MF_00237">
    <property type="entry name" value="TatB"/>
    <property type="match status" value="1"/>
</dbReference>
<comment type="caution">
    <text evidence="11">The sequence shown here is derived from an EMBL/GenBank/DDBJ whole genome shotgun (WGS) entry which is preliminary data.</text>
</comment>
<comment type="function">
    <text evidence="9">Part of the twin-arginine translocation (Tat) system that transports large folded proteins containing a characteristic twin-arginine motif in their signal peptide across membranes. Together with TatC, TatB is part of a receptor directly interacting with Tat signal peptides. TatB may form an oligomeric binding site that transiently accommodates folded Tat precursor proteins before their translocation.</text>
</comment>
<keyword evidence="6 9" id="KW-1133">Transmembrane helix</keyword>
<gene>
    <name evidence="9 11" type="primary">tatB</name>
    <name evidence="11" type="ORF">GL286_17480</name>
</gene>
<keyword evidence="7 9" id="KW-0811">Translocation</keyword>
<organism evidence="11 12">
    <name type="scientific">Paracoccus aestuariivivens</name>
    <dbReference type="NCBI Taxonomy" id="1820333"/>
    <lineage>
        <taxon>Bacteria</taxon>
        <taxon>Pseudomonadati</taxon>
        <taxon>Pseudomonadota</taxon>
        <taxon>Alphaproteobacteria</taxon>
        <taxon>Rhodobacterales</taxon>
        <taxon>Paracoccaceae</taxon>
        <taxon>Paracoccus</taxon>
    </lineage>
</organism>
<comment type="subunit">
    <text evidence="9">The Tat system comprises two distinct complexes: a TatABC complex, containing multiple copies of TatA, TatB and TatC subunits, and a separate TatA complex, containing only TatA subunits. Substrates initially bind to the TatABC complex, which probably triggers association of the separate TatA complex to form the active translocon.</text>
</comment>
<sequence>MLDVGWSELLLIGVVALIVIGPEDLPKLFHTLGRLTARARGMAREFSSAMEDAAKSSGLDEAGKALKDVNSLTSKRALGLDALERATERFEKWDPLNPKDATDKNGATPDPSAPVVPQSYPEGSRFAQAAEAPLPAPPTVPAPHPENVDPGDTAGGKRRLHAVRRSDIDQ</sequence>
<keyword evidence="3 9" id="KW-1003">Cell membrane</keyword>
<protein>
    <recommendedName>
        <fullName evidence="9">Sec-independent protein translocase protein TatB</fullName>
    </recommendedName>
</protein>
<accession>A0A6L6JE92</accession>
<evidence type="ECO:0000256" key="10">
    <source>
        <dbReference type="SAM" id="MobiDB-lite"/>
    </source>
</evidence>
<evidence type="ECO:0000256" key="7">
    <source>
        <dbReference type="ARBA" id="ARBA00023010"/>
    </source>
</evidence>
<dbReference type="RefSeq" id="WP_155096863.1">
    <property type="nucleotide sequence ID" value="NZ_WMIE01000016.1"/>
</dbReference>
<dbReference type="Pfam" id="PF02416">
    <property type="entry name" value="TatA_B_E"/>
    <property type="match status" value="1"/>
</dbReference>
<comment type="similarity">
    <text evidence="9">Belongs to the TatB family.</text>
</comment>
<keyword evidence="4 9" id="KW-0812">Transmembrane</keyword>
<evidence type="ECO:0000256" key="5">
    <source>
        <dbReference type="ARBA" id="ARBA00022927"/>
    </source>
</evidence>
<dbReference type="Gene3D" id="1.20.5.3310">
    <property type="match status" value="1"/>
</dbReference>
<evidence type="ECO:0000313" key="12">
    <source>
        <dbReference type="Proteomes" id="UP000478183"/>
    </source>
</evidence>
<evidence type="ECO:0000313" key="11">
    <source>
        <dbReference type="EMBL" id="MTH79508.1"/>
    </source>
</evidence>
<dbReference type="EMBL" id="WMIE01000016">
    <property type="protein sequence ID" value="MTH79508.1"/>
    <property type="molecule type" value="Genomic_DNA"/>
</dbReference>
<keyword evidence="8 9" id="KW-0472">Membrane</keyword>
<keyword evidence="5 9" id="KW-0653">Protein transport</keyword>
<feature type="compositionally biased region" description="Pro residues" evidence="10">
    <location>
        <begin position="134"/>
        <end position="144"/>
    </location>
</feature>
<comment type="subcellular location">
    <subcellularLocation>
        <location evidence="9">Cell membrane</location>
        <topology evidence="9">Single-pass membrane protein</topology>
    </subcellularLocation>
    <subcellularLocation>
        <location evidence="1">Membrane</location>
        <topology evidence="1">Single-pass membrane protein</topology>
    </subcellularLocation>
</comment>
<dbReference type="AlphaFoldDB" id="A0A6L6JE92"/>
<dbReference type="OrthoDB" id="7206969at2"/>
<evidence type="ECO:0000256" key="4">
    <source>
        <dbReference type="ARBA" id="ARBA00022692"/>
    </source>
</evidence>
<feature type="region of interest" description="Disordered" evidence="10">
    <location>
        <begin position="89"/>
        <end position="170"/>
    </location>
</feature>
<dbReference type="NCBIfam" id="TIGR01410">
    <property type="entry name" value="tatB"/>
    <property type="match status" value="1"/>
</dbReference>
<dbReference type="PANTHER" id="PTHR33162">
    <property type="entry name" value="SEC-INDEPENDENT PROTEIN TRANSLOCASE PROTEIN TATA, CHLOROPLASTIC"/>
    <property type="match status" value="1"/>
</dbReference>
<dbReference type="GO" id="GO:0043953">
    <property type="term" value="P:protein transport by the Tat complex"/>
    <property type="evidence" value="ECO:0007669"/>
    <property type="project" value="UniProtKB-UniRule"/>
</dbReference>
<evidence type="ECO:0000256" key="1">
    <source>
        <dbReference type="ARBA" id="ARBA00004167"/>
    </source>
</evidence>
<keyword evidence="2 9" id="KW-0813">Transport</keyword>
<name>A0A6L6JE92_9RHOB</name>
<keyword evidence="12" id="KW-1185">Reference proteome</keyword>
<evidence type="ECO:0000256" key="2">
    <source>
        <dbReference type="ARBA" id="ARBA00022448"/>
    </source>
</evidence>
<dbReference type="PANTHER" id="PTHR33162:SF1">
    <property type="entry name" value="SEC-INDEPENDENT PROTEIN TRANSLOCASE PROTEIN TATA, CHLOROPLASTIC"/>
    <property type="match status" value="1"/>
</dbReference>